<dbReference type="Gene3D" id="1.10.20.10">
    <property type="entry name" value="Histone, subunit A"/>
    <property type="match status" value="1"/>
</dbReference>
<dbReference type="GO" id="GO:0046982">
    <property type="term" value="F:protein heterodimerization activity"/>
    <property type="evidence" value="ECO:0007669"/>
    <property type="project" value="InterPro"/>
</dbReference>
<gene>
    <name evidence="5" type="ORF">B4U80_01740</name>
</gene>
<dbReference type="SUPFAM" id="SSF47113">
    <property type="entry name" value="Histone-fold"/>
    <property type="match status" value="1"/>
</dbReference>
<feature type="non-terminal residue" evidence="5">
    <location>
        <position position="72"/>
    </location>
</feature>
<dbReference type="InterPro" id="IPR003958">
    <property type="entry name" value="CBFA_NFYB_domain"/>
</dbReference>
<name>A0A443RUW1_9ACAR</name>
<dbReference type="PANTHER" id="PTHR46172">
    <property type="entry name" value="DNA POLYMERASE EPSILON SUBUNIT 3"/>
    <property type="match status" value="1"/>
</dbReference>
<sequence length="72" mass="7967">MAEKPEDFNLPLSVITKLIKDALPENSTVSKDARQALSKATSFFILYLTSCANNVATENERMDLTEQDVCDA</sequence>
<dbReference type="InterPro" id="IPR051377">
    <property type="entry name" value="DNA_Pol-Epsilon_Subunit"/>
</dbReference>
<dbReference type="GO" id="GO:0031490">
    <property type="term" value="F:chromatin DNA binding"/>
    <property type="evidence" value="ECO:0007669"/>
    <property type="project" value="TreeGrafter"/>
</dbReference>
<dbReference type="GO" id="GO:0006272">
    <property type="term" value="P:leading strand elongation"/>
    <property type="evidence" value="ECO:0007669"/>
    <property type="project" value="TreeGrafter"/>
</dbReference>
<dbReference type="InterPro" id="IPR009072">
    <property type="entry name" value="Histone-fold"/>
</dbReference>
<dbReference type="GO" id="GO:0006974">
    <property type="term" value="P:DNA damage response"/>
    <property type="evidence" value="ECO:0007669"/>
    <property type="project" value="TreeGrafter"/>
</dbReference>
<evidence type="ECO:0000256" key="2">
    <source>
        <dbReference type="ARBA" id="ARBA00023242"/>
    </source>
</evidence>
<dbReference type="PANTHER" id="PTHR46172:SF1">
    <property type="entry name" value="DNA POLYMERASE EPSILON SUBUNIT 3"/>
    <property type="match status" value="1"/>
</dbReference>
<evidence type="ECO:0000313" key="5">
    <source>
        <dbReference type="EMBL" id="RWS18965.1"/>
    </source>
</evidence>
<keyword evidence="6" id="KW-1185">Reference proteome</keyword>
<dbReference type="CDD" id="cd22928">
    <property type="entry name" value="HFD_POLE3_DPB4"/>
    <property type="match status" value="1"/>
</dbReference>
<dbReference type="Proteomes" id="UP000288716">
    <property type="component" value="Unassembled WGS sequence"/>
</dbReference>
<dbReference type="Pfam" id="PF00808">
    <property type="entry name" value="CBFD_NFYB_HMF"/>
    <property type="match status" value="1"/>
</dbReference>
<feature type="domain" description="Transcription factor CBF/NF-Y/archaeal histone" evidence="4">
    <location>
        <begin position="9"/>
        <end position="71"/>
    </location>
</feature>
<evidence type="ECO:0000256" key="1">
    <source>
        <dbReference type="ARBA" id="ARBA00004123"/>
    </source>
</evidence>
<evidence type="ECO:0000256" key="3">
    <source>
        <dbReference type="ARBA" id="ARBA00039793"/>
    </source>
</evidence>
<dbReference type="AlphaFoldDB" id="A0A443RUW1"/>
<accession>A0A443RUW1</accession>
<protein>
    <recommendedName>
        <fullName evidence="3">DNA polymerase epsilon subunit 3</fullName>
    </recommendedName>
</protein>
<evidence type="ECO:0000313" key="6">
    <source>
        <dbReference type="Proteomes" id="UP000288716"/>
    </source>
</evidence>
<dbReference type="OrthoDB" id="1707486at2759"/>
<organism evidence="5 6">
    <name type="scientific">Leptotrombidium deliense</name>
    <dbReference type="NCBI Taxonomy" id="299467"/>
    <lineage>
        <taxon>Eukaryota</taxon>
        <taxon>Metazoa</taxon>
        <taxon>Ecdysozoa</taxon>
        <taxon>Arthropoda</taxon>
        <taxon>Chelicerata</taxon>
        <taxon>Arachnida</taxon>
        <taxon>Acari</taxon>
        <taxon>Acariformes</taxon>
        <taxon>Trombidiformes</taxon>
        <taxon>Prostigmata</taxon>
        <taxon>Anystina</taxon>
        <taxon>Parasitengona</taxon>
        <taxon>Trombiculoidea</taxon>
        <taxon>Trombiculidae</taxon>
        <taxon>Leptotrombidium</taxon>
    </lineage>
</organism>
<dbReference type="VEuPathDB" id="VectorBase:LDEU013075"/>
<dbReference type="GO" id="GO:0031507">
    <property type="term" value="P:heterochromatin formation"/>
    <property type="evidence" value="ECO:0007669"/>
    <property type="project" value="TreeGrafter"/>
</dbReference>
<proteinExistence type="predicted"/>
<reference evidence="5 6" key="1">
    <citation type="journal article" date="2018" name="Gigascience">
        <title>Genomes of trombidid mites reveal novel predicted allergens and laterally-transferred genes associated with secondary metabolism.</title>
        <authorList>
            <person name="Dong X."/>
            <person name="Chaisiri K."/>
            <person name="Xia D."/>
            <person name="Armstrong S.D."/>
            <person name="Fang Y."/>
            <person name="Donnelly M.J."/>
            <person name="Kadowaki T."/>
            <person name="McGarry J.W."/>
            <person name="Darby A.C."/>
            <person name="Makepeace B.L."/>
        </authorList>
    </citation>
    <scope>NUCLEOTIDE SEQUENCE [LARGE SCALE GENOMIC DNA]</scope>
    <source>
        <strain evidence="5">UoL-UT</strain>
    </source>
</reference>
<dbReference type="EMBL" id="NCKV01031894">
    <property type="protein sequence ID" value="RWS18965.1"/>
    <property type="molecule type" value="Genomic_DNA"/>
</dbReference>
<evidence type="ECO:0000259" key="4">
    <source>
        <dbReference type="Pfam" id="PF00808"/>
    </source>
</evidence>
<comment type="subcellular location">
    <subcellularLocation>
        <location evidence="1">Nucleus</location>
    </subcellularLocation>
</comment>
<keyword evidence="2" id="KW-0539">Nucleus</keyword>
<comment type="caution">
    <text evidence="5">The sequence shown here is derived from an EMBL/GenBank/DDBJ whole genome shotgun (WGS) entry which is preliminary data.</text>
</comment>
<dbReference type="GO" id="GO:0008623">
    <property type="term" value="C:CHRAC"/>
    <property type="evidence" value="ECO:0007669"/>
    <property type="project" value="TreeGrafter"/>
</dbReference>
<dbReference type="STRING" id="299467.A0A443RUW1"/>
<dbReference type="GO" id="GO:0008622">
    <property type="term" value="C:epsilon DNA polymerase complex"/>
    <property type="evidence" value="ECO:0007669"/>
    <property type="project" value="TreeGrafter"/>
</dbReference>